<feature type="transmembrane region" description="Helical" evidence="2">
    <location>
        <begin position="6"/>
        <end position="26"/>
    </location>
</feature>
<name>A0ABC8TKJ2_9AQUA</name>
<feature type="non-terminal residue" evidence="3">
    <location>
        <position position="420"/>
    </location>
</feature>
<gene>
    <name evidence="3" type="ORF">ILEXP_LOCUS39475</name>
</gene>
<sequence length="420" mass="47788">MILSNRPVGLVLTVAEWAAWLLWLLIRMRASTCMLVAVAFLSSIAGRGYSIYDGGQSIDGEAFLLLDACNTVDLINMDAVEVVQLVVRTGAFSAGLARCSGQPCVLVKLDCWCISCQIECQCQLKTLAEQQVVMWPLRTMKHGPSREVQGWIGQQLLFEVKAWLNNVRCRMSPCGDASERFLEGLRNSPHLLLWEGPEDSCREGDFWVGGCGDWSEESFQLFPVEASYMSDVSKRLSCARQIDKILRKDSLERAKKSWFERNAESVDLVLEDNDSEEERVNSYKQKKASSIHLKKLQQELHTLLSRPLQPKSFSHRFLAGAGVSTLLQNQFEELANKEKFGDARNSGESKRRKLVIVGRDCVEPLQALRSAGQEVMDLKEIAVKQRNVDHFRRKRKEEKKRLHDQRRKQRKRLKGKSKTS</sequence>
<proteinExistence type="predicted"/>
<evidence type="ECO:0000313" key="4">
    <source>
        <dbReference type="Proteomes" id="UP001642360"/>
    </source>
</evidence>
<dbReference type="AlphaFoldDB" id="A0ABC8TKJ2"/>
<dbReference type="EMBL" id="CAUOFW020005411">
    <property type="protein sequence ID" value="CAK9169984.1"/>
    <property type="molecule type" value="Genomic_DNA"/>
</dbReference>
<evidence type="ECO:0000313" key="3">
    <source>
        <dbReference type="EMBL" id="CAK9169984.1"/>
    </source>
</evidence>
<accession>A0ABC8TKJ2</accession>
<keyword evidence="2" id="KW-0472">Membrane</keyword>
<feature type="region of interest" description="Disordered" evidence="1">
    <location>
        <begin position="389"/>
        <end position="420"/>
    </location>
</feature>
<reference evidence="3 4" key="1">
    <citation type="submission" date="2024-02" db="EMBL/GenBank/DDBJ databases">
        <authorList>
            <person name="Vignale AGUSTIN F."/>
            <person name="Sosa J E."/>
            <person name="Modenutti C."/>
        </authorList>
    </citation>
    <scope>NUCLEOTIDE SEQUENCE [LARGE SCALE GENOMIC DNA]</scope>
</reference>
<comment type="caution">
    <text evidence="3">The sequence shown here is derived from an EMBL/GenBank/DDBJ whole genome shotgun (WGS) entry which is preliminary data.</text>
</comment>
<organism evidence="3 4">
    <name type="scientific">Ilex paraguariensis</name>
    <name type="common">yerba mate</name>
    <dbReference type="NCBI Taxonomy" id="185542"/>
    <lineage>
        <taxon>Eukaryota</taxon>
        <taxon>Viridiplantae</taxon>
        <taxon>Streptophyta</taxon>
        <taxon>Embryophyta</taxon>
        <taxon>Tracheophyta</taxon>
        <taxon>Spermatophyta</taxon>
        <taxon>Magnoliopsida</taxon>
        <taxon>eudicotyledons</taxon>
        <taxon>Gunneridae</taxon>
        <taxon>Pentapetalae</taxon>
        <taxon>asterids</taxon>
        <taxon>campanulids</taxon>
        <taxon>Aquifoliales</taxon>
        <taxon>Aquifoliaceae</taxon>
        <taxon>Ilex</taxon>
    </lineage>
</organism>
<feature type="compositionally biased region" description="Basic residues" evidence="1">
    <location>
        <begin position="391"/>
        <end position="420"/>
    </location>
</feature>
<keyword evidence="2" id="KW-0812">Transmembrane</keyword>
<keyword evidence="2" id="KW-1133">Transmembrane helix</keyword>
<keyword evidence="4" id="KW-1185">Reference proteome</keyword>
<protein>
    <submittedName>
        <fullName evidence="3">Uncharacterized protein</fullName>
    </submittedName>
</protein>
<dbReference type="Proteomes" id="UP001642360">
    <property type="component" value="Unassembled WGS sequence"/>
</dbReference>
<evidence type="ECO:0000256" key="2">
    <source>
        <dbReference type="SAM" id="Phobius"/>
    </source>
</evidence>
<evidence type="ECO:0000256" key="1">
    <source>
        <dbReference type="SAM" id="MobiDB-lite"/>
    </source>
</evidence>